<dbReference type="GO" id="GO:0016114">
    <property type="term" value="P:terpenoid biosynthetic process"/>
    <property type="evidence" value="ECO:0007669"/>
    <property type="project" value="UniProtKB-UniRule"/>
</dbReference>
<evidence type="ECO:0000256" key="3">
    <source>
        <dbReference type="ARBA" id="ARBA00017473"/>
    </source>
</evidence>
<evidence type="ECO:0000256" key="8">
    <source>
        <dbReference type="ARBA" id="ARBA00023229"/>
    </source>
</evidence>
<organism evidence="13 14">
    <name type="scientific">Tepidimonas thermarum</name>
    <dbReference type="NCBI Taxonomy" id="335431"/>
    <lineage>
        <taxon>Bacteria</taxon>
        <taxon>Pseudomonadati</taxon>
        <taxon>Pseudomonadota</taxon>
        <taxon>Betaproteobacteria</taxon>
        <taxon>Burkholderiales</taxon>
        <taxon>Tepidimonas</taxon>
    </lineage>
</organism>
<accession>A0A554X0Z4</accession>
<feature type="domain" description="GHMP kinase N-terminal" evidence="11">
    <location>
        <begin position="72"/>
        <end position="148"/>
    </location>
</feature>
<evidence type="ECO:0000256" key="2">
    <source>
        <dbReference type="ARBA" id="ARBA00012052"/>
    </source>
</evidence>
<evidence type="ECO:0000313" key="14">
    <source>
        <dbReference type="Proteomes" id="UP000318542"/>
    </source>
</evidence>
<dbReference type="GO" id="GO:0019288">
    <property type="term" value="P:isopentenyl diphosphate biosynthetic process, methylerythritol 4-phosphate pathway"/>
    <property type="evidence" value="ECO:0007669"/>
    <property type="project" value="UniProtKB-UniRule"/>
</dbReference>
<dbReference type="PIRSF" id="PIRSF010376">
    <property type="entry name" value="IspE"/>
    <property type="match status" value="1"/>
</dbReference>
<proteinExistence type="inferred from homology"/>
<dbReference type="InterPro" id="IPR014721">
    <property type="entry name" value="Ribsml_uS5_D2-typ_fold_subgr"/>
</dbReference>
<evidence type="ECO:0000313" key="13">
    <source>
        <dbReference type="EMBL" id="TSE29504.1"/>
    </source>
</evidence>
<dbReference type="InterPro" id="IPR013750">
    <property type="entry name" value="GHMP_kinase_C_dom"/>
</dbReference>
<evidence type="ECO:0000256" key="1">
    <source>
        <dbReference type="ARBA" id="ARBA00009684"/>
    </source>
</evidence>
<evidence type="ECO:0000259" key="12">
    <source>
        <dbReference type="Pfam" id="PF08544"/>
    </source>
</evidence>
<dbReference type="Pfam" id="PF00288">
    <property type="entry name" value="GHMP_kinases_N"/>
    <property type="match status" value="1"/>
</dbReference>
<dbReference type="Gene3D" id="3.30.70.890">
    <property type="entry name" value="GHMP kinase, C-terminal domain"/>
    <property type="match status" value="1"/>
</dbReference>
<dbReference type="NCBIfam" id="TIGR00154">
    <property type="entry name" value="ispE"/>
    <property type="match status" value="1"/>
</dbReference>
<dbReference type="InterPro" id="IPR006204">
    <property type="entry name" value="GHMP_kinase_N_dom"/>
</dbReference>
<keyword evidence="7 10" id="KW-0067">ATP-binding</keyword>
<keyword evidence="4 10" id="KW-0808">Transferase</keyword>
<dbReference type="HAMAP" id="MF_00061">
    <property type="entry name" value="IspE"/>
    <property type="match status" value="1"/>
</dbReference>
<evidence type="ECO:0000256" key="7">
    <source>
        <dbReference type="ARBA" id="ARBA00022840"/>
    </source>
</evidence>
<dbReference type="RefSeq" id="WP_143902391.1">
    <property type="nucleotide sequence ID" value="NZ_VJOL01000024.1"/>
</dbReference>
<keyword evidence="6 10" id="KW-0418">Kinase</keyword>
<dbReference type="GO" id="GO:0005524">
    <property type="term" value="F:ATP binding"/>
    <property type="evidence" value="ECO:0007669"/>
    <property type="project" value="UniProtKB-UniRule"/>
</dbReference>
<dbReference type="UniPathway" id="UPA00056">
    <property type="reaction ID" value="UER00094"/>
</dbReference>
<name>A0A554X0Z4_9BURK</name>
<feature type="active site" evidence="10">
    <location>
        <position position="141"/>
    </location>
</feature>
<dbReference type="EC" id="2.7.1.148" evidence="2 10"/>
<reference evidence="13 14" key="1">
    <citation type="submission" date="2019-07" db="EMBL/GenBank/DDBJ databases">
        <title>Tepidimonas thermarum AA-1 draft genome.</title>
        <authorList>
            <person name="Da Costa M.S."/>
            <person name="Froufe H.J.C."/>
            <person name="Egas C."/>
            <person name="Albuquerque L."/>
        </authorList>
    </citation>
    <scope>NUCLEOTIDE SEQUENCE [LARGE SCALE GENOMIC DNA]</scope>
    <source>
        <strain evidence="13 14">AA-1</strain>
    </source>
</reference>
<evidence type="ECO:0000259" key="11">
    <source>
        <dbReference type="Pfam" id="PF00288"/>
    </source>
</evidence>
<comment type="function">
    <text evidence="10">Catalyzes the phosphorylation of the position 2 hydroxy group of 4-diphosphocytidyl-2C-methyl-D-erythritol.</text>
</comment>
<dbReference type="GO" id="GO:0050515">
    <property type="term" value="F:4-(cytidine 5'-diphospho)-2-C-methyl-D-erythritol kinase activity"/>
    <property type="evidence" value="ECO:0007669"/>
    <property type="project" value="UniProtKB-UniRule"/>
</dbReference>
<dbReference type="Proteomes" id="UP000318542">
    <property type="component" value="Unassembled WGS sequence"/>
</dbReference>
<dbReference type="PANTHER" id="PTHR43527">
    <property type="entry name" value="4-DIPHOSPHOCYTIDYL-2-C-METHYL-D-ERYTHRITOL KINASE, CHLOROPLASTIC"/>
    <property type="match status" value="1"/>
</dbReference>
<sequence length="297" mass="32167">MQRLLDIPAPAKINLFLHITGRRADGYHLLQSVFRLVDWCDTLHIEVRADGALSREDLRRDDTSPPLPQDDLCLRAARALQQASGCPRGAHIVLDKRIPQQAGLGGGSSDAASTLIALNRLWGLNWPRQALIALGARLGADVPFFLGGRNAWVEGIGERLTPLDLPAARYVIVKPPAGTATAAIYHADDLERATPPAIMEDFVAAITANPVGLWGRNDLQPVAARLCPDIVDALDRLGRLGLQPRMTGSGSAVFAAVRDEDDIDAVCRAAWPPGWQMQICAGLQQHPLDGWQKDAIM</sequence>
<dbReference type="SUPFAM" id="SSF55060">
    <property type="entry name" value="GHMP Kinase, C-terminal domain"/>
    <property type="match status" value="1"/>
</dbReference>
<evidence type="ECO:0000256" key="5">
    <source>
        <dbReference type="ARBA" id="ARBA00022741"/>
    </source>
</evidence>
<keyword evidence="5 10" id="KW-0547">Nucleotide-binding</keyword>
<dbReference type="SUPFAM" id="SSF54211">
    <property type="entry name" value="Ribosomal protein S5 domain 2-like"/>
    <property type="match status" value="1"/>
</dbReference>
<comment type="similarity">
    <text evidence="1 10">Belongs to the GHMP kinase family. IspE subfamily.</text>
</comment>
<dbReference type="InterPro" id="IPR004424">
    <property type="entry name" value="IspE"/>
</dbReference>
<keyword evidence="8 10" id="KW-0414">Isoprene biosynthesis</keyword>
<evidence type="ECO:0000256" key="10">
    <source>
        <dbReference type="HAMAP-Rule" id="MF_00061"/>
    </source>
</evidence>
<dbReference type="Gene3D" id="3.30.230.10">
    <property type="match status" value="1"/>
</dbReference>
<dbReference type="AlphaFoldDB" id="A0A554X0Z4"/>
<feature type="active site" evidence="10">
    <location>
        <position position="12"/>
    </location>
</feature>
<dbReference type="InterPro" id="IPR036554">
    <property type="entry name" value="GHMP_kinase_C_sf"/>
</dbReference>
<comment type="catalytic activity">
    <reaction evidence="10">
        <text>4-CDP-2-C-methyl-D-erythritol + ATP = 4-CDP-2-C-methyl-D-erythritol 2-phosphate + ADP + H(+)</text>
        <dbReference type="Rhea" id="RHEA:18437"/>
        <dbReference type="ChEBI" id="CHEBI:15378"/>
        <dbReference type="ChEBI" id="CHEBI:30616"/>
        <dbReference type="ChEBI" id="CHEBI:57823"/>
        <dbReference type="ChEBI" id="CHEBI:57919"/>
        <dbReference type="ChEBI" id="CHEBI:456216"/>
        <dbReference type="EC" id="2.7.1.148"/>
    </reaction>
</comment>
<gene>
    <name evidence="10 13" type="primary">ispE</name>
    <name evidence="13" type="ORF">Tther_01440</name>
</gene>
<protein>
    <recommendedName>
        <fullName evidence="3 10">4-diphosphocytidyl-2-C-methyl-D-erythritol kinase</fullName>
        <shortName evidence="10">CMK</shortName>
        <ecNumber evidence="2 10">2.7.1.148</ecNumber>
    </recommendedName>
    <alternativeName>
        <fullName evidence="9 10">4-(cytidine-5'-diphospho)-2-C-methyl-D-erythritol kinase</fullName>
    </alternativeName>
</protein>
<dbReference type="OrthoDB" id="9809438at2"/>
<dbReference type="EMBL" id="VJOL01000024">
    <property type="protein sequence ID" value="TSE29504.1"/>
    <property type="molecule type" value="Genomic_DNA"/>
</dbReference>
<feature type="domain" description="GHMP kinase C-terminal" evidence="12">
    <location>
        <begin position="216"/>
        <end position="269"/>
    </location>
</feature>
<comment type="caution">
    <text evidence="13">The sequence shown here is derived from an EMBL/GenBank/DDBJ whole genome shotgun (WGS) entry which is preliminary data.</text>
</comment>
<keyword evidence="14" id="KW-1185">Reference proteome</keyword>
<comment type="pathway">
    <text evidence="10">Isoprenoid biosynthesis; isopentenyl diphosphate biosynthesis via DXP pathway; isopentenyl diphosphate from 1-deoxy-D-xylulose 5-phosphate: step 3/6.</text>
</comment>
<dbReference type="PANTHER" id="PTHR43527:SF2">
    <property type="entry name" value="4-DIPHOSPHOCYTIDYL-2-C-METHYL-D-ERYTHRITOL KINASE, CHLOROPLASTIC"/>
    <property type="match status" value="1"/>
</dbReference>
<feature type="binding site" evidence="10">
    <location>
        <begin position="99"/>
        <end position="109"/>
    </location>
    <ligand>
        <name>ATP</name>
        <dbReference type="ChEBI" id="CHEBI:30616"/>
    </ligand>
</feature>
<evidence type="ECO:0000256" key="6">
    <source>
        <dbReference type="ARBA" id="ARBA00022777"/>
    </source>
</evidence>
<dbReference type="Pfam" id="PF08544">
    <property type="entry name" value="GHMP_kinases_C"/>
    <property type="match status" value="1"/>
</dbReference>
<dbReference type="InterPro" id="IPR020568">
    <property type="entry name" value="Ribosomal_Su5_D2-typ_SF"/>
</dbReference>
<evidence type="ECO:0000256" key="4">
    <source>
        <dbReference type="ARBA" id="ARBA00022679"/>
    </source>
</evidence>
<evidence type="ECO:0000256" key="9">
    <source>
        <dbReference type="ARBA" id="ARBA00032554"/>
    </source>
</evidence>